<protein>
    <submittedName>
        <fullName evidence="2">Uncharacterized protein</fullName>
    </submittedName>
</protein>
<sequence length="297" mass="34561">METTFEGIKLKADNEKSEVIQEVAYNSTELTSSQIEIKIDSDLEDKLKDKVSLVFRFIPKLTFSVHVKVIDDEDFYKIGISYKSHKYEGYAIPNMIYPGIVICKDWINKKESDEKESNEKNLQIQIGPIVPKDDSIIKIFAKYDHKWQDDDSDELNIFEQIIHKKETHRQKPHDDISDVKVSDGDIEKACKYYKEMTFYDHKVENLVHNAMSKNNCIPPKEKLIRPKSQSKHNQTDKKESKSIKSDQTSEKSSPSKSHHKHNQTDKKESKSIKSDQTSEETSKRSSSSHHKNHRPHK</sequence>
<dbReference type="VEuPathDB" id="TrichDB:TVAG_121960"/>
<dbReference type="InParanoid" id="A2E9A7"/>
<accession>A2E9A7</accession>
<organism evidence="2 3">
    <name type="scientific">Trichomonas vaginalis (strain ATCC PRA-98 / G3)</name>
    <dbReference type="NCBI Taxonomy" id="412133"/>
    <lineage>
        <taxon>Eukaryota</taxon>
        <taxon>Metamonada</taxon>
        <taxon>Parabasalia</taxon>
        <taxon>Trichomonadida</taxon>
        <taxon>Trichomonadidae</taxon>
        <taxon>Trichomonas</taxon>
    </lineage>
</organism>
<dbReference type="Proteomes" id="UP000001542">
    <property type="component" value="Unassembled WGS sequence"/>
</dbReference>
<reference evidence="2" key="2">
    <citation type="journal article" date="2007" name="Science">
        <title>Draft genome sequence of the sexually transmitted pathogen Trichomonas vaginalis.</title>
        <authorList>
            <person name="Carlton J.M."/>
            <person name="Hirt R.P."/>
            <person name="Silva J.C."/>
            <person name="Delcher A.L."/>
            <person name="Schatz M."/>
            <person name="Zhao Q."/>
            <person name="Wortman J.R."/>
            <person name="Bidwell S.L."/>
            <person name="Alsmark U.C.M."/>
            <person name="Besteiro S."/>
            <person name="Sicheritz-Ponten T."/>
            <person name="Noel C.J."/>
            <person name="Dacks J.B."/>
            <person name="Foster P.G."/>
            <person name="Simillion C."/>
            <person name="Van de Peer Y."/>
            <person name="Miranda-Saavedra D."/>
            <person name="Barton G.J."/>
            <person name="Westrop G.D."/>
            <person name="Mueller S."/>
            <person name="Dessi D."/>
            <person name="Fiori P.L."/>
            <person name="Ren Q."/>
            <person name="Paulsen I."/>
            <person name="Zhang H."/>
            <person name="Bastida-Corcuera F.D."/>
            <person name="Simoes-Barbosa A."/>
            <person name="Brown M.T."/>
            <person name="Hayes R.D."/>
            <person name="Mukherjee M."/>
            <person name="Okumura C.Y."/>
            <person name="Schneider R."/>
            <person name="Smith A.J."/>
            <person name="Vanacova S."/>
            <person name="Villalvazo M."/>
            <person name="Haas B.J."/>
            <person name="Pertea M."/>
            <person name="Feldblyum T.V."/>
            <person name="Utterback T.R."/>
            <person name="Shu C.L."/>
            <person name="Osoegawa K."/>
            <person name="de Jong P.J."/>
            <person name="Hrdy I."/>
            <person name="Horvathova L."/>
            <person name="Zubacova Z."/>
            <person name="Dolezal P."/>
            <person name="Malik S.B."/>
            <person name="Logsdon J.M. Jr."/>
            <person name="Henze K."/>
            <person name="Gupta A."/>
            <person name="Wang C.C."/>
            <person name="Dunne R.L."/>
            <person name="Upcroft J.A."/>
            <person name="Upcroft P."/>
            <person name="White O."/>
            <person name="Salzberg S.L."/>
            <person name="Tang P."/>
            <person name="Chiu C.-H."/>
            <person name="Lee Y.-S."/>
            <person name="Embley T.M."/>
            <person name="Coombs G.H."/>
            <person name="Mottram J.C."/>
            <person name="Tachezy J."/>
            <person name="Fraser-Liggett C.M."/>
            <person name="Johnson P.J."/>
        </authorList>
    </citation>
    <scope>NUCLEOTIDE SEQUENCE [LARGE SCALE GENOMIC DNA]</scope>
    <source>
        <strain evidence="2">G3</strain>
    </source>
</reference>
<dbReference type="KEGG" id="tva:4768729"/>
<feature type="compositionally biased region" description="Basic and acidic residues" evidence="1">
    <location>
        <begin position="233"/>
        <end position="249"/>
    </location>
</feature>
<dbReference type="AlphaFoldDB" id="A2E9A7"/>
<keyword evidence="3" id="KW-1185">Reference proteome</keyword>
<evidence type="ECO:0000313" key="2">
    <source>
        <dbReference type="EMBL" id="EAY10792.1"/>
    </source>
</evidence>
<evidence type="ECO:0000256" key="1">
    <source>
        <dbReference type="SAM" id="MobiDB-lite"/>
    </source>
</evidence>
<feature type="region of interest" description="Disordered" evidence="1">
    <location>
        <begin position="213"/>
        <end position="297"/>
    </location>
</feature>
<feature type="compositionally biased region" description="Basic residues" evidence="1">
    <location>
        <begin position="286"/>
        <end position="297"/>
    </location>
</feature>
<dbReference type="EMBL" id="DS113332">
    <property type="protein sequence ID" value="EAY10792.1"/>
    <property type="molecule type" value="Genomic_DNA"/>
</dbReference>
<reference evidence="2" key="1">
    <citation type="submission" date="2006-10" db="EMBL/GenBank/DDBJ databases">
        <authorList>
            <person name="Amadeo P."/>
            <person name="Zhao Q."/>
            <person name="Wortman J."/>
            <person name="Fraser-Liggett C."/>
            <person name="Carlton J."/>
        </authorList>
    </citation>
    <scope>NUCLEOTIDE SEQUENCE</scope>
    <source>
        <strain evidence="2">G3</strain>
    </source>
</reference>
<name>A2E9A7_TRIV3</name>
<dbReference type="RefSeq" id="XP_001323015.1">
    <property type="nucleotide sequence ID" value="XM_001322980.1"/>
</dbReference>
<dbReference type="VEuPathDB" id="TrichDB:TVAGG3_0421230"/>
<proteinExistence type="predicted"/>
<gene>
    <name evidence="2" type="ORF">TVAG_121960</name>
</gene>
<evidence type="ECO:0000313" key="3">
    <source>
        <dbReference type="Proteomes" id="UP000001542"/>
    </source>
</evidence>
<feature type="compositionally biased region" description="Basic and acidic residues" evidence="1">
    <location>
        <begin position="262"/>
        <end position="273"/>
    </location>
</feature>